<dbReference type="NCBIfam" id="NF009118">
    <property type="entry name" value="PRK12469.1"/>
    <property type="match status" value="1"/>
</dbReference>
<dbReference type="InterPro" id="IPR007634">
    <property type="entry name" value="RNA_pol_sigma_54_DNA-bd"/>
</dbReference>
<dbReference type="InterPro" id="IPR038709">
    <property type="entry name" value="RpoN_core-bd_sf"/>
</dbReference>
<evidence type="ECO:0000259" key="11">
    <source>
        <dbReference type="Pfam" id="PF04963"/>
    </source>
</evidence>
<dbReference type="PANTHER" id="PTHR32248">
    <property type="entry name" value="RNA POLYMERASE SIGMA-54 FACTOR"/>
    <property type="match status" value="1"/>
</dbReference>
<evidence type="ECO:0000256" key="1">
    <source>
        <dbReference type="ARBA" id="ARBA00008798"/>
    </source>
</evidence>
<feature type="compositionally biased region" description="Acidic residues" evidence="9">
    <location>
        <begin position="51"/>
        <end position="62"/>
    </location>
</feature>
<keyword evidence="4" id="KW-0548">Nucleotidyltransferase</keyword>
<keyword evidence="8" id="KW-0804">Transcription</keyword>
<evidence type="ECO:0000259" key="10">
    <source>
        <dbReference type="Pfam" id="PF04552"/>
    </source>
</evidence>
<dbReference type="Pfam" id="PF00309">
    <property type="entry name" value="Sigma54_AID"/>
    <property type="match status" value="1"/>
</dbReference>
<evidence type="ECO:0000256" key="3">
    <source>
        <dbReference type="ARBA" id="ARBA00022679"/>
    </source>
</evidence>
<dbReference type="eggNOG" id="COG1508">
    <property type="taxonomic scope" value="Bacteria"/>
</dbReference>
<dbReference type="PROSITE" id="PS00717">
    <property type="entry name" value="SIGMA54_1"/>
    <property type="match status" value="1"/>
</dbReference>
<keyword evidence="6" id="KW-0731">Sigma factor</keyword>
<dbReference type="Gene3D" id="1.10.10.60">
    <property type="entry name" value="Homeodomain-like"/>
    <property type="match status" value="1"/>
</dbReference>
<dbReference type="RefSeq" id="WP_012173935.1">
    <property type="nucleotide sequence ID" value="NC_009943.1"/>
</dbReference>
<dbReference type="GO" id="GO:0003677">
    <property type="term" value="F:DNA binding"/>
    <property type="evidence" value="ECO:0007669"/>
    <property type="project" value="UniProtKB-KW"/>
</dbReference>
<name>A8ZTQ2_DESOH</name>
<dbReference type="InterPro" id="IPR000394">
    <property type="entry name" value="RNA_pol_sigma_54"/>
</dbReference>
<keyword evidence="7" id="KW-0238">DNA-binding</keyword>
<dbReference type="STRING" id="96561.Dole_0506"/>
<evidence type="ECO:0000256" key="9">
    <source>
        <dbReference type="SAM" id="MobiDB-lite"/>
    </source>
</evidence>
<sequence length="480" mass="54650">MALDLRQHLKLSQQLVMTPQLQMAIRLLQLNRLEMVDMIQQELSENPALEEAPETAPEDELSTDDREAEALPERVEAEKEVSIEEKISDQVEWENYLNEYNSYGGVQFESEAREQPQYESFVASHKSLKDHLLWQFLMTLPTGQEEAIASLIVGNVDDDGYLKADVAEIAATANAPIEQVETILAMLQNFDPPGVCARTLAECLLIQARQLGIDTPVIAGILNNHMKHLESKNYKVIARALKTDTEEIVAAVNLIRTLEPRPGRSFKQEDAGYIIPDIYVHKFENDFVIVLNDDDLPRLHISPYYRQAMRGRAAGSKEAKEYLQEKIRSATWLIKSIQQRQKTIYAVMNSILKFQRDFFEKGVAHLRPMILRDVAEDIGMHESTISRVTTNKYAHTPQGIFELKYFFNSAINRTGADSMASVSVQDKIRQIIKNENPKKPFSDDKIADILKAANINIARRTVTKYREAMGILSSTKRKQF</sequence>
<keyword evidence="3" id="KW-0808">Transferase</keyword>
<evidence type="ECO:0000313" key="12">
    <source>
        <dbReference type="EMBL" id="ABW66316.1"/>
    </source>
</evidence>
<evidence type="ECO:0000313" key="13">
    <source>
        <dbReference type="Proteomes" id="UP000008561"/>
    </source>
</evidence>
<comment type="similarity">
    <text evidence="1">Belongs to the sigma-54 factor family.</text>
</comment>
<dbReference type="EMBL" id="CP000859">
    <property type="protein sequence ID" value="ABW66316.1"/>
    <property type="molecule type" value="Genomic_DNA"/>
</dbReference>
<feature type="domain" description="RNA polymerase sigma factor 54 core-binding" evidence="11">
    <location>
        <begin position="118"/>
        <end position="305"/>
    </location>
</feature>
<proteinExistence type="inferred from homology"/>
<keyword evidence="2" id="KW-0240">DNA-directed RNA polymerase</keyword>
<dbReference type="GO" id="GO:0006352">
    <property type="term" value="P:DNA-templated transcription initiation"/>
    <property type="evidence" value="ECO:0007669"/>
    <property type="project" value="InterPro"/>
</dbReference>
<evidence type="ECO:0000256" key="5">
    <source>
        <dbReference type="ARBA" id="ARBA00023015"/>
    </source>
</evidence>
<dbReference type="OrthoDB" id="9814402at2"/>
<dbReference type="GO" id="GO:0000428">
    <property type="term" value="C:DNA-directed RNA polymerase complex"/>
    <property type="evidence" value="ECO:0007669"/>
    <property type="project" value="UniProtKB-KW"/>
</dbReference>
<dbReference type="Pfam" id="PF04963">
    <property type="entry name" value="Sigma54_CBD"/>
    <property type="match status" value="1"/>
</dbReference>
<feature type="region of interest" description="Disordered" evidence="9">
    <location>
        <begin position="45"/>
        <end position="68"/>
    </location>
</feature>
<evidence type="ECO:0000256" key="7">
    <source>
        <dbReference type="ARBA" id="ARBA00023125"/>
    </source>
</evidence>
<dbReference type="Gene3D" id="1.10.10.1330">
    <property type="entry name" value="RNA polymerase sigma-54 factor, core-binding domain"/>
    <property type="match status" value="1"/>
</dbReference>
<dbReference type="GO" id="GO:0001216">
    <property type="term" value="F:DNA-binding transcription activator activity"/>
    <property type="evidence" value="ECO:0007669"/>
    <property type="project" value="InterPro"/>
</dbReference>
<reference evidence="12 13" key="1">
    <citation type="submission" date="2007-10" db="EMBL/GenBank/DDBJ databases">
        <title>Complete sequence of Desulfococcus oleovorans Hxd3.</title>
        <authorList>
            <consortium name="US DOE Joint Genome Institute"/>
            <person name="Copeland A."/>
            <person name="Lucas S."/>
            <person name="Lapidus A."/>
            <person name="Barry K."/>
            <person name="Glavina del Rio T."/>
            <person name="Dalin E."/>
            <person name="Tice H."/>
            <person name="Pitluck S."/>
            <person name="Kiss H."/>
            <person name="Brettin T."/>
            <person name="Bruce D."/>
            <person name="Detter J.C."/>
            <person name="Han C."/>
            <person name="Schmutz J."/>
            <person name="Larimer F."/>
            <person name="Land M."/>
            <person name="Hauser L."/>
            <person name="Kyrpides N."/>
            <person name="Kim E."/>
            <person name="Wawrik B."/>
            <person name="Richardson P."/>
        </authorList>
    </citation>
    <scope>NUCLEOTIDE SEQUENCE [LARGE SCALE GENOMIC DNA]</scope>
    <source>
        <strain evidence="13">DSM 6200 / JCM 39069 / Hxd3</strain>
    </source>
</reference>
<dbReference type="PRINTS" id="PR00045">
    <property type="entry name" value="SIGMA54FCT"/>
</dbReference>
<dbReference type="GO" id="GO:0016779">
    <property type="term" value="F:nucleotidyltransferase activity"/>
    <property type="evidence" value="ECO:0007669"/>
    <property type="project" value="UniProtKB-KW"/>
</dbReference>
<evidence type="ECO:0000256" key="2">
    <source>
        <dbReference type="ARBA" id="ARBA00022478"/>
    </source>
</evidence>
<keyword evidence="5" id="KW-0805">Transcription regulation</keyword>
<dbReference type="PANTHER" id="PTHR32248:SF4">
    <property type="entry name" value="RNA POLYMERASE SIGMA-54 FACTOR"/>
    <property type="match status" value="1"/>
</dbReference>
<gene>
    <name evidence="12" type="ordered locus">Dole_0506</name>
</gene>
<dbReference type="PROSITE" id="PS00718">
    <property type="entry name" value="SIGMA54_2"/>
    <property type="match status" value="1"/>
</dbReference>
<dbReference type="Proteomes" id="UP000008561">
    <property type="component" value="Chromosome"/>
</dbReference>
<dbReference type="PIRSF" id="PIRSF000774">
    <property type="entry name" value="RpoN"/>
    <property type="match status" value="1"/>
</dbReference>
<keyword evidence="13" id="KW-1185">Reference proteome</keyword>
<dbReference type="NCBIfam" id="TIGR02395">
    <property type="entry name" value="rpoN_sigma"/>
    <property type="match status" value="1"/>
</dbReference>
<dbReference type="Pfam" id="PF04552">
    <property type="entry name" value="Sigma54_DBD"/>
    <property type="match status" value="1"/>
</dbReference>
<dbReference type="AlphaFoldDB" id="A8ZTQ2"/>
<feature type="domain" description="RNA polymerase sigma factor 54 DNA-binding" evidence="10">
    <location>
        <begin position="321"/>
        <end position="479"/>
    </location>
</feature>
<dbReference type="PROSITE" id="PS50044">
    <property type="entry name" value="SIGMA54_3"/>
    <property type="match status" value="1"/>
</dbReference>
<evidence type="ECO:0000256" key="4">
    <source>
        <dbReference type="ARBA" id="ARBA00022695"/>
    </source>
</evidence>
<organism evidence="12 13">
    <name type="scientific">Desulfosudis oleivorans (strain DSM 6200 / JCM 39069 / Hxd3)</name>
    <name type="common">Desulfococcus oleovorans</name>
    <dbReference type="NCBI Taxonomy" id="96561"/>
    <lineage>
        <taxon>Bacteria</taxon>
        <taxon>Pseudomonadati</taxon>
        <taxon>Thermodesulfobacteriota</taxon>
        <taxon>Desulfobacteria</taxon>
        <taxon>Desulfobacterales</taxon>
        <taxon>Desulfosudaceae</taxon>
        <taxon>Desulfosudis</taxon>
    </lineage>
</organism>
<dbReference type="KEGG" id="dol:Dole_0506"/>
<accession>A8ZTQ2</accession>
<protein>
    <submittedName>
        <fullName evidence="12">RNA polymerase, sigma 54 subunit, RpoN</fullName>
    </submittedName>
</protein>
<dbReference type="InterPro" id="IPR007046">
    <property type="entry name" value="RNA_pol_sigma_54_core-bd"/>
</dbReference>
<evidence type="ECO:0000256" key="6">
    <source>
        <dbReference type="ARBA" id="ARBA00023082"/>
    </source>
</evidence>
<dbReference type="HOGENOM" id="CLU_020569_1_1_7"/>
<evidence type="ECO:0000256" key="8">
    <source>
        <dbReference type="ARBA" id="ARBA00023163"/>
    </source>
</evidence>
<dbReference type="GO" id="GO:0016987">
    <property type="term" value="F:sigma factor activity"/>
    <property type="evidence" value="ECO:0007669"/>
    <property type="project" value="UniProtKB-KW"/>
</dbReference>